<dbReference type="AlphaFoldDB" id="A0A6J4VHJ3"/>
<evidence type="ECO:0000259" key="1">
    <source>
        <dbReference type="Pfam" id="PF13358"/>
    </source>
</evidence>
<reference evidence="2" key="1">
    <citation type="submission" date="2020-02" db="EMBL/GenBank/DDBJ databases">
        <authorList>
            <person name="Meier V. D."/>
        </authorList>
    </citation>
    <scope>NUCLEOTIDE SEQUENCE</scope>
    <source>
        <strain evidence="2">AVDCRST_MAG18</strain>
    </source>
</reference>
<feature type="non-terminal residue" evidence="2">
    <location>
        <position position="1"/>
    </location>
</feature>
<sequence>RGGHQPAAARCLVARLPPRWHPHLPLRRPRIKLSSAPTFPTMSRQGAALVATVREPPERHGVARSRWRVADLAAAVPWAARYSVSGLARALKRLGIGRQRGRLRLHSPDPAYREKAWDIRHAVSLAFIPHRPPVALYGDEFSLYRQPPLGPALAPVGTGPAAALSCRSNTHYRYAGALDVATGRLTRLGRSRMGVAGLRRFLAKLRRAYPARPLTLVWDNWPVHRHPLVLARAAALGIDLLWLPTYAPWLNSIEKAWRWLTADLLRHHAQADAFPALQARAAAWLDQFAHGSPALLRYCGLGDP</sequence>
<dbReference type="InterPro" id="IPR038717">
    <property type="entry name" value="Tc1-like_DDE_dom"/>
</dbReference>
<dbReference type="Pfam" id="PF13358">
    <property type="entry name" value="DDE_3"/>
    <property type="match status" value="1"/>
</dbReference>
<proteinExistence type="predicted"/>
<accession>A0A6J4VHJ3</accession>
<dbReference type="InterPro" id="IPR012337">
    <property type="entry name" value="RNaseH-like_sf"/>
</dbReference>
<dbReference type="NCBIfam" id="NF033545">
    <property type="entry name" value="transpos_IS630"/>
    <property type="match status" value="1"/>
</dbReference>
<dbReference type="GO" id="GO:0003676">
    <property type="term" value="F:nucleic acid binding"/>
    <property type="evidence" value="ECO:0007669"/>
    <property type="project" value="InterPro"/>
</dbReference>
<feature type="domain" description="Tc1-like transposase DDE" evidence="1">
    <location>
        <begin position="136"/>
        <end position="269"/>
    </location>
</feature>
<organism evidence="2">
    <name type="scientific">uncultured Thermomicrobiales bacterium</name>
    <dbReference type="NCBI Taxonomy" id="1645740"/>
    <lineage>
        <taxon>Bacteria</taxon>
        <taxon>Pseudomonadati</taxon>
        <taxon>Thermomicrobiota</taxon>
        <taxon>Thermomicrobia</taxon>
        <taxon>Thermomicrobiales</taxon>
        <taxon>environmental samples</taxon>
    </lineage>
</organism>
<dbReference type="SUPFAM" id="SSF53098">
    <property type="entry name" value="Ribonuclease H-like"/>
    <property type="match status" value="1"/>
</dbReference>
<dbReference type="EMBL" id="CADCWN010000223">
    <property type="protein sequence ID" value="CAA9579713.1"/>
    <property type="molecule type" value="Genomic_DNA"/>
</dbReference>
<evidence type="ECO:0000313" key="2">
    <source>
        <dbReference type="EMBL" id="CAA9579713.1"/>
    </source>
</evidence>
<gene>
    <name evidence="2" type="ORF">AVDCRST_MAG18-2963</name>
</gene>
<name>A0A6J4VHJ3_9BACT</name>
<protein>
    <recommendedName>
        <fullName evidence="1">Tc1-like transposase DDE domain-containing protein</fullName>
    </recommendedName>
</protein>
<dbReference type="InterPro" id="IPR036397">
    <property type="entry name" value="RNaseH_sf"/>
</dbReference>
<dbReference type="Gene3D" id="3.30.420.10">
    <property type="entry name" value="Ribonuclease H-like superfamily/Ribonuclease H"/>
    <property type="match status" value="1"/>
</dbReference>
<dbReference type="InterPro" id="IPR047655">
    <property type="entry name" value="Transpos_IS630-like"/>
</dbReference>